<keyword evidence="2 3" id="KW-0040">ANK repeat</keyword>
<sequence length="609" mass="67269">MVALFLENGADPDPLYNPTFQSKSQFESWEVLFSSSVSPRRYRTPKTQNAPPERFASNEPGIWITCSEAARHIWSSRVQEYDDEQVLIFLDHLIYEHSTHFRNLWRKGEATPFLWALRGGHFDLVTRLLKAGVSREVLKSGTDILEEAVKSGNTHIAELLLDELVDPSVANSQVSSLVLHAAATGDIAMMKMLFLRPGISRQVADLAFFRAISGGHIKGVNFLLKKGVNPHTVTEHSTSRTPLHVAVLREDLSIVRLLLKKQIAFDAKDEHGRTPLFYAVHRGQGSIAQLLLQHGADPNTTESGCKKPILYNDRLGSQTIPELRFRNNQKKVGGQTPLFFAAGTGHESMVELLLDYGAKPDHQDEFGERPILWAAARGFEPIVKMLIDKGGNVNCSDDSNQSLLLWALGQGEMGLMQKIARGEGDGVRRGHVIGDMEAVVNLLLHHGADPNTADGKGRGPINLLVECRYDSKSLVKLLLKAGSDPNKKDKYGRTPLMGATVRGKGNIVAALLEAPDIDRDATDLFGRTALMEAMSRNQPRITKLLSQDRGEDLACDSSDDGDEFEDDGDVMCDICGASTGDQFDICEECRRCGATCLDDTHRLAKRQKR</sequence>
<dbReference type="InterPro" id="IPR051165">
    <property type="entry name" value="Multifunctional_ANK_Repeat"/>
</dbReference>
<protein>
    <submittedName>
        <fullName evidence="4">Uncharacterized protein</fullName>
    </submittedName>
</protein>
<evidence type="ECO:0000256" key="1">
    <source>
        <dbReference type="ARBA" id="ARBA00022737"/>
    </source>
</evidence>
<reference evidence="4" key="1">
    <citation type="submission" date="2018-08" db="EMBL/GenBank/DDBJ databases">
        <title>Draft genome sequence of azole-resistant Aspergillus thermomutatus (Neosartorya pseudofischeri) strain HMR AF 39, isolated from a human nasal aspirate.</title>
        <authorList>
            <person name="Parent-Michaud M."/>
            <person name="Dufresne P.J."/>
            <person name="Fournier E."/>
            <person name="Martineau C."/>
            <person name="Moreira S."/>
            <person name="Perkins V."/>
            <person name="De Repentigny L."/>
            <person name="Dufresne S.F."/>
        </authorList>
    </citation>
    <scope>NUCLEOTIDE SEQUENCE [LARGE SCALE GENOMIC DNA]</scope>
    <source>
        <strain evidence="4">HMR AF 39</strain>
    </source>
</reference>
<feature type="repeat" description="ANK" evidence="3">
    <location>
        <begin position="366"/>
        <end position="398"/>
    </location>
</feature>
<feature type="repeat" description="ANK" evidence="3">
    <location>
        <begin position="456"/>
        <end position="490"/>
    </location>
</feature>
<gene>
    <name evidence="4" type="ORF">CDV56_109435</name>
</gene>
<dbReference type="RefSeq" id="XP_026617896.1">
    <property type="nucleotide sequence ID" value="XM_026763054.1"/>
</dbReference>
<keyword evidence="5" id="KW-1185">Reference proteome</keyword>
<dbReference type="PRINTS" id="PR01415">
    <property type="entry name" value="ANKYRIN"/>
</dbReference>
<accession>A0A397HUA3</accession>
<feature type="repeat" description="ANK" evidence="3">
    <location>
        <begin position="238"/>
        <end position="270"/>
    </location>
</feature>
<dbReference type="EMBL" id="NKHU02000017">
    <property type="protein sequence ID" value="RHZ65538.1"/>
    <property type="molecule type" value="Genomic_DNA"/>
</dbReference>
<dbReference type="Proteomes" id="UP000215305">
    <property type="component" value="Unassembled WGS sequence"/>
</dbReference>
<comment type="caution">
    <text evidence="4">The sequence shown here is derived from an EMBL/GenBank/DDBJ whole genome shotgun (WGS) entry which is preliminary data.</text>
</comment>
<dbReference type="Pfam" id="PF12796">
    <property type="entry name" value="Ank_2"/>
    <property type="match status" value="3"/>
</dbReference>
<feature type="repeat" description="ANK" evidence="3">
    <location>
        <begin position="271"/>
        <end position="303"/>
    </location>
</feature>
<dbReference type="GeneID" id="38131409"/>
<dbReference type="AlphaFoldDB" id="A0A397HUA3"/>
<evidence type="ECO:0000313" key="4">
    <source>
        <dbReference type="EMBL" id="RHZ65538.1"/>
    </source>
</evidence>
<keyword evidence="1" id="KW-0677">Repeat</keyword>
<evidence type="ECO:0000313" key="5">
    <source>
        <dbReference type="Proteomes" id="UP000215305"/>
    </source>
</evidence>
<dbReference type="VEuPathDB" id="FungiDB:CDV56_109435"/>
<name>A0A397HUA3_ASPTH</name>
<dbReference type="PROSITE" id="PS50297">
    <property type="entry name" value="ANK_REP_REGION"/>
    <property type="match status" value="4"/>
</dbReference>
<dbReference type="SMART" id="SM00248">
    <property type="entry name" value="ANK"/>
    <property type="match status" value="10"/>
</dbReference>
<dbReference type="PROSITE" id="PS50088">
    <property type="entry name" value="ANK_REPEAT"/>
    <property type="match status" value="5"/>
</dbReference>
<dbReference type="STRING" id="41047.A0A397HUA3"/>
<organism evidence="4 5">
    <name type="scientific">Aspergillus thermomutatus</name>
    <name type="common">Neosartorya pseudofischeri</name>
    <dbReference type="NCBI Taxonomy" id="41047"/>
    <lineage>
        <taxon>Eukaryota</taxon>
        <taxon>Fungi</taxon>
        <taxon>Dikarya</taxon>
        <taxon>Ascomycota</taxon>
        <taxon>Pezizomycotina</taxon>
        <taxon>Eurotiomycetes</taxon>
        <taxon>Eurotiomycetidae</taxon>
        <taxon>Eurotiales</taxon>
        <taxon>Aspergillaceae</taxon>
        <taxon>Aspergillus</taxon>
        <taxon>Aspergillus subgen. Fumigati</taxon>
    </lineage>
</organism>
<dbReference type="Gene3D" id="1.25.40.20">
    <property type="entry name" value="Ankyrin repeat-containing domain"/>
    <property type="match status" value="3"/>
</dbReference>
<dbReference type="PANTHER" id="PTHR24123">
    <property type="entry name" value="ANKYRIN REPEAT-CONTAINING"/>
    <property type="match status" value="1"/>
</dbReference>
<dbReference type="PANTHER" id="PTHR24123:SF33">
    <property type="entry name" value="PROTEIN HOS4"/>
    <property type="match status" value="1"/>
</dbReference>
<dbReference type="OrthoDB" id="4503265at2759"/>
<feature type="repeat" description="ANK" evidence="3">
    <location>
        <begin position="333"/>
        <end position="365"/>
    </location>
</feature>
<dbReference type="SUPFAM" id="SSF48403">
    <property type="entry name" value="Ankyrin repeat"/>
    <property type="match status" value="2"/>
</dbReference>
<evidence type="ECO:0000256" key="2">
    <source>
        <dbReference type="ARBA" id="ARBA00023043"/>
    </source>
</evidence>
<dbReference type="InterPro" id="IPR002110">
    <property type="entry name" value="Ankyrin_rpt"/>
</dbReference>
<proteinExistence type="predicted"/>
<dbReference type="InterPro" id="IPR036770">
    <property type="entry name" value="Ankyrin_rpt-contain_sf"/>
</dbReference>
<evidence type="ECO:0000256" key="3">
    <source>
        <dbReference type="PROSITE-ProRule" id="PRU00023"/>
    </source>
</evidence>